<proteinExistence type="predicted"/>
<keyword evidence="1" id="KW-0812">Transmembrane</keyword>
<comment type="caution">
    <text evidence="2">The sequence shown here is derived from an EMBL/GenBank/DDBJ whole genome shotgun (WGS) entry which is preliminary data.</text>
</comment>
<dbReference type="Proteomes" id="UP000679992">
    <property type="component" value="Unassembled WGS sequence"/>
</dbReference>
<gene>
    <name evidence="2" type="ORF">J42TS3_23530</name>
</gene>
<keyword evidence="1" id="KW-0472">Membrane</keyword>
<evidence type="ECO:0000313" key="3">
    <source>
        <dbReference type="Proteomes" id="UP000679992"/>
    </source>
</evidence>
<sequence>MRLTQHIRCIIMEEAYPNDELEYRMNTYKWIPIIICFLLLLAGCSTTHSIDTSSTRTLKKDLKDLSPSIKRVQFTFTRPNLFCRIDMRNEPSTEELESILAEFKEFSTMDNMNEIARSVKWGLEISEIHVDINTDQDKKTIEHAYYARYFKTFDASDHSEANIEGYRIWYEI</sequence>
<evidence type="ECO:0000313" key="2">
    <source>
        <dbReference type="EMBL" id="GIP53318.1"/>
    </source>
</evidence>
<keyword evidence="1" id="KW-1133">Transmembrane helix</keyword>
<name>A0ABQ4MBK3_9BACL</name>
<reference evidence="2 3" key="1">
    <citation type="submission" date="2021-03" db="EMBL/GenBank/DDBJ databases">
        <title>Antimicrobial resistance genes in bacteria isolated from Japanese honey, and their potential for conferring macrolide and lincosamide resistance in the American foulbrood pathogen Paenibacillus larvae.</title>
        <authorList>
            <person name="Okamoto M."/>
            <person name="Kumagai M."/>
            <person name="Kanamori H."/>
            <person name="Takamatsu D."/>
        </authorList>
    </citation>
    <scope>NUCLEOTIDE SEQUENCE [LARGE SCALE GENOMIC DNA]</scope>
    <source>
        <strain evidence="2 3">J42TS3</strain>
    </source>
</reference>
<dbReference type="EMBL" id="BOSL01000006">
    <property type="protein sequence ID" value="GIP53318.1"/>
    <property type="molecule type" value="Genomic_DNA"/>
</dbReference>
<accession>A0ABQ4MBK3</accession>
<protein>
    <submittedName>
        <fullName evidence="2">Uncharacterized protein</fullName>
    </submittedName>
</protein>
<evidence type="ECO:0000256" key="1">
    <source>
        <dbReference type="SAM" id="Phobius"/>
    </source>
</evidence>
<keyword evidence="3" id="KW-1185">Reference proteome</keyword>
<feature type="transmembrane region" description="Helical" evidence="1">
    <location>
        <begin position="30"/>
        <end position="50"/>
    </location>
</feature>
<organism evidence="2 3">
    <name type="scientific">Paenibacillus vini</name>
    <dbReference type="NCBI Taxonomy" id="1476024"/>
    <lineage>
        <taxon>Bacteria</taxon>
        <taxon>Bacillati</taxon>
        <taxon>Bacillota</taxon>
        <taxon>Bacilli</taxon>
        <taxon>Bacillales</taxon>
        <taxon>Paenibacillaceae</taxon>
        <taxon>Paenibacillus</taxon>
    </lineage>
</organism>